<dbReference type="RefSeq" id="WP_307235424.1">
    <property type="nucleotide sequence ID" value="NZ_JAUSUZ010000001.1"/>
</dbReference>
<comment type="caution">
    <text evidence="1">The sequence shown here is derived from an EMBL/GenBank/DDBJ whole genome shotgun (WGS) entry which is preliminary data.</text>
</comment>
<proteinExistence type="predicted"/>
<evidence type="ECO:0000313" key="2">
    <source>
        <dbReference type="Proteomes" id="UP001240236"/>
    </source>
</evidence>
<organism evidence="1 2">
    <name type="scientific">Catenuloplanes indicus</name>
    <dbReference type="NCBI Taxonomy" id="137267"/>
    <lineage>
        <taxon>Bacteria</taxon>
        <taxon>Bacillati</taxon>
        <taxon>Actinomycetota</taxon>
        <taxon>Actinomycetes</taxon>
        <taxon>Micromonosporales</taxon>
        <taxon>Micromonosporaceae</taxon>
        <taxon>Catenuloplanes</taxon>
    </lineage>
</organism>
<dbReference type="EMBL" id="JAUSUZ010000001">
    <property type="protein sequence ID" value="MDQ0364204.1"/>
    <property type="molecule type" value="Genomic_DNA"/>
</dbReference>
<dbReference type="Proteomes" id="UP001240236">
    <property type="component" value="Unassembled WGS sequence"/>
</dbReference>
<accession>A0AAE4AVQ0</accession>
<sequence>MSTVLLTGAAGTIGTLPGETWWRGDVAALTVPPDVDVVVHLAANARPGFGTFLISSRNSRSRWDATEDEQLLGYAPQDDAEAYADLAGNVTSQQDCFRGTVANRHSPPR</sequence>
<keyword evidence="2" id="KW-1185">Reference proteome</keyword>
<protein>
    <submittedName>
        <fullName evidence="1">Uncharacterized protein</fullName>
    </submittedName>
</protein>
<reference evidence="1 2" key="1">
    <citation type="submission" date="2023-07" db="EMBL/GenBank/DDBJ databases">
        <title>Sequencing the genomes of 1000 actinobacteria strains.</title>
        <authorList>
            <person name="Klenk H.-P."/>
        </authorList>
    </citation>
    <scope>NUCLEOTIDE SEQUENCE [LARGE SCALE GENOMIC DNA]</scope>
    <source>
        <strain evidence="1 2">DSM 44709</strain>
    </source>
</reference>
<gene>
    <name evidence="1" type="ORF">J2S42_000873</name>
</gene>
<evidence type="ECO:0000313" key="1">
    <source>
        <dbReference type="EMBL" id="MDQ0364204.1"/>
    </source>
</evidence>
<name>A0AAE4AVQ0_9ACTN</name>
<dbReference type="AlphaFoldDB" id="A0AAE4AVQ0"/>